<dbReference type="Proteomes" id="UP000195137">
    <property type="component" value="Unassembled WGS sequence"/>
</dbReference>
<dbReference type="InterPro" id="IPR036388">
    <property type="entry name" value="WH-like_DNA-bd_sf"/>
</dbReference>
<dbReference type="GO" id="GO:0003677">
    <property type="term" value="F:DNA binding"/>
    <property type="evidence" value="ECO:0007669"/>
    <property type="project" value="UniProtKB-KW"/>
</dbReference>
<keyword evidence="1" id="KW-0238">DNA-binding</keyword>
<protein>
    <submittedName>
        <fullName evidence="1">DNA-binding transcriptional regulator HxlR family</fullName>
    </submittedName>
</protein>
<dbReference type="InterPro" id="IPR036390">
    <property type="entry name" value="WH_DNA-bd_sf"/>
</dbReference>
<dbReference type="EMBL" id="MRZU01000003">
    <property type="protein sequence ID" value="OUJ18853.1"/>
    <property type="molecule type" value="Genomic_DNA"/>
</dbReference>
<dbReference type="AlphaFoldDB" id="A0A1Y3GEX6"/>
<evidence type="ECO:0000313" key="1">
    <source>
        <dbReference type="EMBL" id="OUJ18853.1"/>
    </source>
</evidence>
<name>A0A1Y3GEX6_9EURY</name>
<proteinExistence type="predicted"/>
<organism evidence="1 2">
    <name type="scientific">Methanonatronarchaeum thermophilum</name>
    <dbReference type="NCBI Taxonomy" id="1927129"/>
    <lineage>
        <taxon>Archaea</taxon>
        <taxon>Methanobacteriati</taxon>
        <taxon>Methanobacteriota</taxon>
        <taxon>Methanonatronarchaeia</taxon>
        <taxon>Methanonatronarchaeales</taxon>
        <taxon>Methanonatronarchaeaceae</taxon>
        <taxon>Methanonatronarchaeum</taxon>
    </lineage>
</organism>
<accession>A0A1Y3GEX6</accession>
<evidence type="ECO:0000313" key="2">
    <source>
        <dbReference type="Proteomes" id="UP000195137"/>
    </source>
</evidence>
<dbReference type="SUPFAM" id="SSF46785">
    <property type="entry name" value="Winged helix' DNA-binding domain"/>
    <property type="match status" value="1"/>
</dbReference>
<dbReference type="Gene3D" id="1.10.10.10">
    <property type="entry name" value="Winged helix-like DNA-binding domain superfamily/Winged helix DNA-binding domain"/>
    <property type="match status" value="1"/>
</dbReference>
<sequence length="86" mass="10391">MIIMRENKEVILRALNYNDLTFLELEKKTNLDDEKLDKELVDLSEEGHIEKLTEEKDKELNQFAITEKGKRAYKKYMRDHFDRAEE</sequence>
<comment type="caution">
    <text evidence="1">The sequence shown here is derived from an EMBL/GenBank/DDBJ whole genome shotgun (WGS) entry which is preliminary data.</text>
</comment>
<gene>
    <name evidence="1" type="ORF">AMET1_0504</name>
</gene>
<keyword evidence="2" id="KW-1185">Reference proteome</keyword>
<reference evidence="1 2" key="1">
    <citation type="submission" date="2016-12" db="EMBL/GenBank/DDBJ databases">
        <title>Discovery of methanogenic haloarchaea.</title>
        <authorList>
            <person name="Sorokin D.Y."/>
            <person name="Makarova K.S."/>
            <person name="Abbas B."/>
            <person name="Ferrer M."/>
            <person name="Golyshin P.N."/>
        </authorList>
    </citation>
    <scope>NUCLEOTIDE SEQUENCE [LARGE SCALE GENOMIC DNA]</scope>
    <source>
        <strain evidence="1">AMET1</strain>
    </source>
</reference>